<dbReference type="PANTHER" id="PTHR30204">
    <property type="entry name" value="REDOX-CYCLING DRUG-SENSING TRANSCRIPTIONAL ACTIVATOR SOXR"/>
    <property type="match status" value="1"/>
</dbReference>
<accession>A0A0B2B6K7</accession>
<dbReference type="AlphaFoldDB" id="A0A0B2B6K7"/>
<dbReference type="SUPFAM" id="SSF55136">
    <property type="entry name" value="Probable bacterial effector-binding domain"/>
    <property type="match status" value="1"/>
</dbReference>
<dbReference type="SUPFAM" id="SSF46955">
    <property type="entry name" value="Putative DNA-binding domain"/>
    <property type="match status" value="1"/>
</dbReference>
<evidence type="ECO:0000259" key="2">
    <source>
        <dbReference type="PROSITE" id="PS50937"/>
    </source>
</evidence>
<evidence type="ECO:0000313" key="4">
    <source>
        <dbReference type="Proteomes" id="UP000230842"/>
    </source>
</evidence>
<proteinExistence type="predicted"/>
<keyword evidence="4" id="KW-1185">Reference proteome</keyword>
<dbReference type="GO" id="GO:0003677">
    <property type="term" value="F:DNA binding"/>
    <property type="evidence" value="ECO:0007669"/>
    <property type="project" value="UniProtKB-KW"/>
</dbReference>
<keyword evidence="1 3" id="KW-0238">DNA-binding</keyword>
<dbReference type="Proteomes" id="UP000230842">
    <property type="component" value="Unassembled WGS sequence"/>
</dbReference>
<dbReference type="Gene3D" id="1.10.1660.10">
    <property type="match status" value="1"/>
</dbReference>
<dbReference type="GO" id="GO:0003700">
    <property type="term" value="F:DNA-binding transcription factor activity"/>
    <property type="evidence" value="ECO:0007669"/>
    <property type="project" value="InterPro"/>
</dbReference>
<dbReference type="Gene3D" id="3.20.80.10">
    <property type="entry name" value="Regulatory factor, effector binding domain"/>
    <property type="match status" value="1"/>
</dbReference>
<dbReference type="InterPro" id="IPR000551">
    <property type="entry name" value="MerR-type_HTH_dom"/>
</dbReference>
<sequence>MSEPVVSIGEFSRLTYLSIKTLRHYHDVGLLEPAAVDPSSGYRRYSLEQVSQAHLIRRLRDLEMPVPEVRTVLAASDADARDRAIRTHLARMEAQLASTRAVVASLRDLLAPLPALDVTFVDLPAQPVLVVRDVVEAHASARWYDDARLRLEATLDQSRLTATGPYGATWAHAFFENERGEVAAFAPVAFGGGLPARRSDPGVRLEELPAGRFATADHIGSLDDFDRTYGALGSHAIRHAAPLADPIREHYLHDRTEVQWPVRTQ</sequence>
<dbReference type="Pfam" id="PF06445">
    <property type="entry name" value="GyrI-like"/>
    <property type="match status" value="1"/>
</dbReference>
<dbReference type="InterPro" id="IPR009061">
    <property type="entry name" value="DNA-bd_dom_put_sf"/>
</dbReference>
<dbReference type="OrthoDB" id="7849865at2"/>
<dbReference type="InterPro" id="IPR029442">
    <property type="entry name" value="GyrI-like"/>
</dbReference>
<reference evidence="3 4" key="1">
    <citation type="submission" date="2017-11" db="EMBL/GenBank/DDBJ databases">
        <title>Genomic Encyclopedia of Archaeal and Bacterial Type Strains, Phase II (KMG-II): From Individual Species to Whole Genera.</title>
        <authorList>
            <person name="Goeker M."/>
        </authorList>
    </citation>
    <scope>NUCLEOTIDE SEQUENCE [LARGE SCALE GENOMIC DNA]</scope>
    <source>
        <strain evidence="3 4">DSM 27763</strain>
    </source>
</reference>
<dbReference type="SMART" id="SM00871">
    <property type="entry name" value="AraC_E_bind"/>
    <property type="match status" value="1"/>
</dbReference>
<dbReference type="EMBL" id="PGEZ01000001">
    <property type="protein sequence ID" value="PJJ57702.1"/>
    <property type="molecule type" value="Genomic_DNA"/>
</dbReference>
<evidence type="ECO:0000313" key="3">
    <source>
        <dbReference type="EMBL" id="PJJ57702.1"/>
    </source>
</evidence>
<dbReference type="SMART" id="SM00422">
    <property type="entry name" value="HTH_MERR"/>
    <property type="match status" value="1"/>
</dbReference>
<dbReference type="PROSITE" id="PS50937">
    <property type="entry name" value="HTH_MERR_2"/>
    <property type="match status" value="1"/>
</dbReference>
<dbReference type="InterPro" id="IPR011256">
    <property type="entry name" value="Reg_factor_effector_dom_sf"/>
</dbReference>
<dbReference type="PANTHER" id="PTHR30204:SF97">
    <property type="entry name" value="MERR FAMILY REGULATORY PROTEIN"/>
    <property type="match status" value="1"/>
</dbReference>
<comment type="caution">
    <text evidence="3">The sequence shown here is derived from an EMBL/GenBank/DDBJ whole genome shotgun (WGS) entry which is preliminary data.</text>
</comment>
<dbReference type="Pfam" id="PF13411">
    <property type="entry name" value="MerR_1"/>
    <property type="match status" value="1"/>
</dbReference>
<dbReference type="RefSeq" id="WP_039363373.1">
    <property type="nucleotide sequence ID" value="NZ_PGEZ01000001.1"/>
</dbReference>
<evidence type="ECO:0000256" key="1">
    <source>
        <dbReference type="ARBA" id="ARBA00023125"/>
    </source>
</evidence>
<gene>
    <name evidence="3" type="ORF">CLV56_1940</name>
</gene>
<feature type="domain" description="HTH merR-type" evidence="2">
    <location>
        <begin position="5"/>
        <end position="75"/>
    </location>
</feature>
<dbReference type="InterPro" id="IPR047057">
    <property type="entry name" value="MerR_fam"/>
</dbReference>
<name>A0A0B2B6K7_9ACTN</name>
<protein>
    <submittedName>
        <fullName evidence="3">DNA-binding transcriptional MerR regulator</fullName>
    </submittedName>
</protein>
<dbReference type="CDD" id="cd01107">
    <property type="entry name" value="HTH_BmrR"/>
    <property type="match status" value="1"/>
</dbReference>
<organism evidence="3 4">
    <name type="scientific">Mumia flava</name>
    <dbReference type="NCBI Taxonomy" id="1348852"/>
    <lineage>
        <taxon>Bacteria</taxon>
        <taxon>Bacillati</taxon>
        <taxon>Actinomycetota</taxon>
        <taxon>Actinomycetes</taxon>
        <taxon>Propionibacteriales</taxon>
        <taxon>Nocardioidaceae</taxon>
        <taxon>Mumia</taxon>
    </lineage>
</organism>
<dbReference type="InterPro" id="IPR010499">
    <property type="entry name" value="AraC_E-bd"/>
</dbReference>